<dbReference type="OrthoDB" id="1862401at2759"/>
<dbReference type="Gene3D" id="3.30.559.10">
    <property type="entry name" value="Chloramphenicol acetyltransferase-like domain"/>
    <property type="match status" value="2"/>
</dbReference>
<keyword evidence="2" id="KW-0012">Acyltransferase</keyword>
<proteinExistence type="predicted"/>
<dbReference type="InterPro" id="IPR023213">
    <property type="entry name" value="CAT-like_dom_sf"/>
</dbReference>
<dbReference type="EMBL" id="BLZH01000005">
    <property type="protein sequence ID" value="GFP55666.1"/>
    <property type="molecule type" value="Genomic_DNA"/>
</dbReference>
<dbReference type="InterPro" id="IPR050317">
    <property type="entry name" value="Plant_Fungal_Acyltransferase"/>
</dbReference>
<comment type="caution">
    <text evidence="2">The sequence shown here is derived from an EMBL/GenBank/DDBJ whole genome shotgun (WGS) entry which is preliminary data.</text>
</comment>
<dbReference type="Proteomes" id="UP000517252">
    <property type="component" value="Unassembled WGS sequence"/>
</dbReference>
<dbReference type="AlphaFoldDB" id="A0A6V8QV46"/>
<gene>
    <name evidence="2" type="ORF">TASIC1_0005052400</name>
</gene>
<evidence type="ECO:0000313" key="3">
    <source>
        <dbReference type="Proteomes" id="UP000517252"/>
    </source>
</evidence>
<organism evidence="2 3">
    <name type="scientific">Trichoderma asperellum</name>
    <name type="common">Filamentous fungus</name>
    <dbReference type="NCBI Taxonomy" id="101201"/>
    <lineage>
        <taxon>Eukaryota</taxon>
        <taxon>Fungi</taxon>
        <taxon>Dikarya</taxon>
        <taxon>Ascomycota</taxon>
        <taxon>Pezizomycotina</taxon>
        <taxon>Sordariomycetes</taxon>
        <taxon>Hypocreomycetidae</taxon>
        <taxon>Hypocreales</taxon>
        <taxon>Hypocreaceae</taxon>
        <taxon>Trichoderma</taxon>
    </lineage>
</organism>
<dbReference type="GO" id="GO:0016747">
    <property type="term" value="F:acyltransferase activity, transferring groups other than amino-acyl groups"/>
    <property type="evidence" value="ECO:0007669"/>
    <property type="project" value="TreeGrafter"/>
</dbReference>
<dbReference type="Pfam" id="PF02458">
    <property type="entry name" value="Transferase"/>
    <property type="match status" value="1"/>
</dbReference>
<evidence type="ECO:0000256" key="1">
    <source>
        <dbReference type="ARBA" id="ARBA00022679"/>
    </source>
</evidence>
<dbReference type="PANTHER" id="PTHR31642:SF310">
    <property type="entry name" value="FATTY ALCOHOL:CAFFEOYL-COA ACYLTRANSFERASE"/>
    <property type="match status" value="1"/>
</dbReference>
<reference evidence="2 3" key="1">
    <citation type="submission" date="2020-07" db="EMBL/GenBank/DDBJ databases">
        <title>Trichoderma asperellum IC-1 whole genome shotgun sequence.</title>
        <authorList>
            <person name="Kanamasa S."/>
            <person name="Takahashi H."/>
        </authorList>
    </citation>
    <scope>NUCLEOTIDE SEQUENCE [LARGE SCALE GENOMIC DNA]</scope>
    <source>
        <strain evidence="2 3">IC-1</strain>
    </source>
</reference>
<sequence>MHVKNQPVSKSVRAKILETRLRRSAHPRRPCNIKLQLTLRLARRHLQAKRHNASPQFLARSANTQFSIMGSTSTLAESTLVQPSIPLVPGLVDVTPLDQYMVRVILPMMIFFKVDDPSLRPVILRNLKKALSLAIDELKILAAEIIPKDLNRNTIQLEYRKDSGVWFHVKELPHVDYEDLARRNFPFAALPASQYASQPLGHSERAPVMTLQATLIKGGLVLTFGGHHVVMDAQGMGTFVEVWAKHVAAVSTGVVVHRNQWLTNEHLDAFQLYSPSMDRPLSEFPLYHPVKDGSYERSQADLQAKVLQQATSGDHEGIAKLIRVSHWAMTQEKMDELCDATLPKTKEGSSVTSHATLSALIWKQVSKARRLTEKQVASSSLLTSVNLRRRVDPPLAPEYPGNAIALARANATTAELETPGVELVHELAKKVSASIEEWTADELWSLTGALQTYPNDISNKLLPSLNYDVLVTAPSRLGEMLKAANWGPELGDIKALRWAFPAFMDGFVIVLPSIHGGLEIMLWTAPETTQRLTEDPDWTKWVTQLE</sequence>
<accession>A0A6V8QV46</accession>
<name>A0A6V8QV46_TRIAP</name>
<evidence type="ECO:0000313" key="2">
    <source>
        <dbReference type="EMBL" id="GFP55666.1"/>
    </source>
</evidence>
<keyword evidence="1 2" id="KW-0808">Transferase</keyword>
<dbReference type="PANTHER" id="PTHR31642">
    <property type="entry name" value="TRICHOTHECENE 3-O-ACETYLTRANSFERASE"/>
    <property type="match status" value="1"/>
</dbReference>
<protein>
    <submittedName>
        <fullName evidence="2">Acyltransferase easC</fullName>
    </submittedName>
</protein>